<organism evidence="1">
    <name type="scientific">Tanacetum cinerariifolium</name>
    <name type="common">Dalmatian daisy</name>
    <name type="synonym">Chrysanthemum cinerariifolium</name>
    <dbReference type="NCBI Taxonomy" id="118510"/>
    <lineage>
        <taxon>Eukaryota</taxon>
        <taxon>Viridiplantae</taxon>
        <taxon>Streptophyta</taxon>
        <taxon>Embryophyta</taxon>
        <taxon>Tracheophyta</taxon>
        <taxon>Spermatophyta</taxon>
        <taxon>Magnoliopsida</taxon>
        <taxon>eudicotyledons</taxon>
        <taxon>Gunneridae</taxon>
        <taxon>Pentapetalae</taxon>
        <taxon>asterids</taxon>
        <taxon>campanulids</taxon>
        <taxon>Asterales</taxon>
        <taxon>Asteraceae</taxon>
        <taxon>Asteroideae</taxon>
        <taxon>Anthemideae</taxon>
        <taxon>Anthemidinae</taxon>
        <taxon>Tanacetum</taxon>
    </lineage>
</organism>
<evidence type="ECO:0000313" key="1">
    <source>
        <dbReference type="EMBL" id="GEU79688.1"/>
    </source>
</evidence>
<sequence>MNEKVQTCSVPSHRAGKVTRKLNMKTKAAVTEELVKKVPEMSIKDKNGDGDVKMVMETCIKKMIRSRAKANVCSRHCSVDSGQRKMKCFIFIWMNTKVQRLTLELFKSIERRLKLSDNGRKIRQQHWKLKLTTI</sequence>
<comment type="caution">
    <text evidence="1">The sequence shown here is derived from an EMBL/GenBank/DDBJ whole genome shotgun (WGS) entry which is preliminary data.</text>
</comment>
<protein>
    <submittedName>
        <fullName evidence="1">Uncharacterized protein</fullName>
    </submittedName>
</protein>
<reference evidence="1" key="1">
    <citation type="journal article" date="2019" name="Sci. Rep.">
        <title>Draft genome of Tanacetum cinerariifolium, the natural source of mosquito coil.</title>
        <authorList>
            <person name="Yamashiro T."/>
            <person name="Shiraishi A."/>
            <person name="Satake H."/>
            <person name="Nakayama K."/>
        </authorList>
    </citation>
    <scope>NUCLEOTIDE SEQUENCE</scope>
</reference>
<proteinExistence type="predicted"/>
<accession>A0A6L2N0F7</accession>
<dbReference type="EMBL" id="BKCJ010007924">
    <property type="protein sequence ID" value="GEU79688.1"/>
    <property type="molecule type" value="Genomic_DNA"/>
</dbReference>
<gene>
    <name evidence="1" type="ORF">Tci_051666</name>
</gene>
<name>A0A6L2N0F7_TANCI</name>
<dbReference type="AlphaFoldDB" id="A0A6L2N0F7"/>